<feature type="domain" description="Thioredoxin" evidence="2">
    <location>
        <begin position="123"/>
        <end position="206"/>
    </location>
</feature>
<evidence type="ECO:0000256" key="1">
    <source>
        <dbReference type="SAM" id="SignalP"/>
    </source>
</evidence>
<name>A0A915PK73_9BILA</name>
<organism evidence="3 4">
    <name type="scientific">Setaria digitata</name>
    <dbReference type="NCBI Taxonomy" id="48799"/>
    <lineage>
        <taxon>Eukaryota</taxon>
        <taxon>Metazoa</taxon>
        <taxon>Ecdysozoa</taxon>
        <taxon>Nematoda</taxon>
        <taxon>Chromadorea</taxon>
        <taxon>Rhabditida</taxon>
        <taxon>Spirurina</taxon>
        <taxon>Spiruromorpha</taxon>
        <taxon>Filarioidea</taxon>
        <taxon>Setariidae</taxon>
        <taxon>Setaria</taxon>
    </lineage>
</organism>
<evidence type="ECO:0000313" key="4">
    <source>
        <dbReference type="WBParaSite" id="sdigi.contig124.g4828.t1"/>
    </source>
</evidence>
<protein>
    <submittedName>
        <fullName evidence="4">Thioredoxin domain-containing protein</fullName>
    </submittedName>
</protein>
<evidence type="ECO:0000259" key="2">
    <source>
        <dbReference type="Pfam" id="PF00085"/>
    </source>
</evidence>
<dbReference type="Pfam" id="PF00085">
    <property type="entry name" value="Thioredoxin"/>
    <property type="match status" value="1"/>
</dbReference>
<dbReference type="Proteomes" id="UP000887581">
    <property type="component" value="Unplaced"/>
</dbReference>
<accession>A0A915PK73</accession>
<dbReference type="SUPFAM" id="SSF52833">
    <property type="entry name" value="Thioredoxin-like"/>
    <property type="match status" value="1"/>
</dbReference>
<dbReference type="InterPro" id="IPR042418">
    <property type="entry name" value="TXNDC15"/>
</dbReference>
<dbReference type="WBParaSite" id="sdigi.contig124.g4828.t1">
    <property type="protein sequence ID" value="sdigi.contig124.g4828.t1"/>
    <property type="gene ID" value="sdigi.contig124.g4828"/>
</dbReference>
<dbReference type="PANTHER" id="PTHR14684">
    <property type="entry name" value="THIOREDOXIN DOMAIN-CONTAINING PROTEIN 15"/>
    <property type="match status" value="1"/>
</dbReference>
<dbReference type="GO" id="GO:0060271">
    <property type="term" value="P:cilium assembly"/>
    <property type="evidence" value="ECO:0007669"/>
    <property type="project" value="TreeGrafter"/>
</dbReference>
<dbReference type="AlphaFoldDB" id="A0A915PK73"/>
<evidence type="ECO:0000313" key="3">
    <source>
        <dbReference type="Proteomes" id="UP000887581"/>
    </source>
</evidence>
<reference evidence="4" key="1">
    <citation type="submission" date="2022-11" db="UniProtKB">
        <authorList>
            <consortium name="WormBaseParasite"/>
        </authorList>
    </citation>
    <scope>IDENTIFICATION</scope>
</reference>
<dbReference type="InterPro" id="IPR036249">
    <property type="entry name" value="Thioredoxin-like_sf"/>
</dbReference>
<sequence length="281" mass="32355">MFNVLLIVQLSLCVTKIAEGGNVYKQDNPANIENVSLHLSTHRSIAKNAYCEYPKEAFQILIKRQCPATHSFCVIDVPFDIMVNMRYRCATAPRRTDLTVHLMNSTQLLVQINNDSELHGGYSNCMLTAFYAPDCAFSIRMVSYLYQLPRVYPRLHIVATDARDHSKLNSRYGIIGTPTILLWVDGSVVSRMDEAPFSLKAFKNYIEKWTDLESEYIPVVEIEGGSVGTIQFHESSFDWYLWMSWCSFLPSIAYFFMNSKYGRAFWETIRTNYIQANEAQR</sequence>
<keyword evidence="3" id="KW-1185">Reference proteome</keyword>
<keyword evidence="1" id="KW-0732">Signal</keyword>
<feature type="signal peptide" evidence="1">
    <location>
        <begin position="1"/>
        <end position="20"/>
    </location>
</feature>
<dbReference type="InterPro" id="IPR013766">
    <property type="entry name" value="Thioredoxin_domain"/>
</dbReference>
<dbReference type="PANTHER" id="PTHR14684:SF2">
    <property type="entry name" value="THIOREDOXIN DOMAIN-CONTAINING PROTEIN 15"/>
    <property type="match status" value="1"/>
</dbReference>
<dbReference type="Gene3D" id="3.40.30.10">
    <property type="entry name" value="Glutaredoxin"/>
    <property type="match status" value="1"/>
</dbReference>
<feature type="chain" id="PRO_5037655121" evidence="1">
    <location>
        <begin position="21"/>
        <end position="281"/>
    </location>
</feature>
<proteinExistence type="predicted"/>
<dbReference type="GO" id="GO:0005929">
    <property type="term" value="C:cilium"/>
    <property type="evidence" value="ECO:0007669"/>
    <property type="project" value="TreeGrafter"/>
</dbReference>